<evidence type="ECO:0000313" key="6">
    <source>
        <dbReference type="WBParaSite" id="ACRNAN_Path_1101.g4243.t1"/>
    </source>
</evidence>
<evidence type="ECO:0000256" key="1">
    <source>
        <dbReference type="ARBA" id="ARBA00010617"/>
    </source>
</evidence>
<dbReference type="InterPro" id="IPR002401">
    <property type="entry name" value="Cyt_P450_E_grp-I"/>
</dbReference>
<dbReference type="GO" id="GO:0006805">
    <property type="term" value="P:xenobiotic metabolic process"/>
    <property type="evidence" value="ECO:0007669"/>
    <property type="project" value="TreeGrafter"/>
</dbReference>
<dbReference type="PRINTS" id="PR00385">
    <property type="entry name" value="P450"/>
</dbReference>
<protein>
    <submittedName>
        <fullName evidence="6">Cytochrome P450</fullName>
    </submittedName>
</protein>
<dbReference type="Proteomes" id="UP000887540">
    <property type="component" value="Unplaced"/>
</dbReference>
<dbReference type="PANTHER" id="PTHR24300:SF375">
    <property type="entry name" value="CYTOCHROME P450 FAMILY"/>
    <property type="match status" value="1"/>
</dbReference>
<dbReference type="Pfam" id="PF00067">
    <property type="entry name" value="p450"/>
    <property type="match status" value="1"/>
</dbReference>
<dbReference type="InterPro" id="IPR036396">
    <property type="entry name" value="Cyt_P450_sf"/>
</dbReference>
<dbReference type="PRINTS" id="PR00463">
    <property type="entry name" value="EP450I"/>
</dbReference>
<evidence type="ECO:0000256" key="3">
    <source>
        <dbReference type="ARBA" id="ARBA00023004"/>
    </source>
</evidence>
<dbReference type="Gene3D" id="1.10.630.10">
    <property type="entry name" value="Cytochrome P450"/>
    <property type="match status" value="1"/>
</dbReference>
<organism evidence="5 6">
    <name type="scientific">Acrobeloides nanus</name>
    <dbReference type="NCBI Taxonomy" id="290746"/>
    <lineage>
        <taxon>Eukaryota</taxon>
        <taxon>Metazoa</taxon>
        <taxon>Ecdysozoa</taxon>
        <taxon>Nematoda</taxon>
        <taxon>Chromadorea</taxon>
        <taxon>Rhabditida</taxon>
        <taxon>Tylenchina</taxon>
        <taxon>Cephalobomorpha</taxon>
        <taxon>Cephaloboidea</taxon>
        <taxon>Cephalobidae</taxon>
        <taxon>Acrobeloides</taxon>
    </lineage>
</organism>
<dbReference type="AlphaFoldDB" id="A0A914BVR7"/>
<keyword evidence="4" id="KW-0560">Oxidoreductase</keyword>
<proteinExistence type="inferred from homology"/>
<evidence type="ECO:0000256" key="2">
    <source>
        <dbReference type="ARBA" id="ARBA00022723"/>
    </source>
</evidence>
<keyword evidence="5" id="KW-1185">Reference proteome</keyword>
<accession>A0A914BVR7</accession>
<keyword evidence="2" id="KW-0479">Metal-binding</keyword>
<dbReference type="GO" id="GO:0005737">
    <property type="term" value="C:cytoplasm"/>
    <property type="evidence" value="ECO:0007669"/>
    <property type="project" value="TreeGrafter"/>
</dbReference>
<keyword evidence="4" id="KW-0503">Monooxygenase</keyword>
<keyword evidence="3" id="KW-0408">Iron</keyword>
<reference evidence="6" key="1">
    <citation type="submission" date="2022-11" db="UniProtKB">
        <authorList>
            <consortium name="WormBaseParasite"/>
        </authorList>
    </citation>
    <scope>IDENTIFICATION</scope>
</reference>
<dbReference type="InterPro" id="IPR001128">
    <property type="entry name" value="Cyt_P450"/>
</dbReference>
<evidence type="ECO:0000256" key="4">
    <source>
        <dbReference type="ARBA" id="ARBA00023033"/>
    </source>
</evidence>
<dbReference type="InterPro" id="IPR050182">
    <property type="entry name" value="Cytochrome_P450_fam2"/>
</dbReference>
<comment type="similarity">
    <text evidence="1">Belongs to the cytochrome P450 family.</text>
</comment>
<dbReference type="WBParaSite" id="ACRNAN_Path_1101.g4243.t1">
    <property type="protein sequence ID" value="ACRNAN_Path_1101.g4243.t1"/>
    <property type="gene ID" value="ACRNAN_Path_1101.g4243"/>
</dbReference>
<dbReference type="GO" id="GO:0005506">
    <property type="term" value="F:iron ion binding"/>
    <property type="evidence" value="ECO:0007669"/>
    <property type="project" value="InterPro"/>
</dbReference>
<dbReference type="GO" id="GO:0006082">
    <property type="term" value="P:organic acid metabolic process"/>
    <property type="evidence" value="ECO:0007669"/>
    <property type="project" value="TreeGrafter"/>
</dbReference>
<sequence>MTGYKEKLDINTDPKNFVEAYLQEKYKKEQQGCGENYSKIQLLNVCRNLFEGGQETTSDTILWCIIHLMLNPKIQQKVQEELENVVGKNKLITVQEKPMLPFMQAVINESQRIANLLPINVRHTTTRDVIIKGYNIKEGTLIVPHIGMVLYNEENQKISIPNDFWILRASLKPMMNLFHFLLANDNVPEKVWQE</sequence>
<name>A0A914BVR7_9BILA</name>
<dbReference type="SUPFAM" id="SSF48264">
    <property type="entry name" value="Cytochrome P450"/>
    <property type="match status" value="1"/>
</dbReference>
<dbReference type="PANTHER" id="PTHR24300">
    <property type="entry name" value="CYTOCHROME P450 508A4-RELATED"/>
    <property type="match status" value="1"/>
</dbReference>
<dbReference type="GO" id="GO:0020037">
    <property type="term" value="F:heme binding"/>
    <property type="evidence" value="ECO:0007669"/>
    <property type="project" value="InterPro"/>
</dbReference>
<dbReference type="GO" id="GO:0016712">
    <property type="term" value="F:oxidoreductase activity, acting on paired donors, with incorporation or reduction of molecular oxygen, reduced flavin or flavoprotein as one donor, and incorporation of one atom of oxygen"/>
    <property type="evidence" value="ECO:0007669"/>
    <property type="project" value="TreeGrafter"/>
</dbReference>
<evidence type="ECO:0000313" key="5">
    <source>
        <dbReference type="Proteomes" id="UP000887540"/>
    </source>
</evidence>